<comment type="caution">
    <text evidence="7">The sequence shown here is derived from an EMBL/GenBank/DDBJ whole genome shotgun (WGS) entry which is preliminary data.</text>
</comment>
<dbReference type="Proteomes" id="UP000036102">
    <property type="component" value="Unassembled WGS sequence"/>
</dbReference>
<dbReference type="InterPro" id="IPR005171">
    <property type="entry name" value="Cyt_c_oxidase_su4_prok"/>
</dbReference>
<dbReference type="AlphaFoldDB" id="A0A0J7JED2"/>
<dbReference type="Pfam" id="PF03626">
    <property type="entry name" value="COX4_pro"/>
    <property type="match status" value="1"/>
</dbReference>
<evidence type="ECO:0000256" key="3">
    <source>
        <dbReference type="ARBA" id="ARBA00022692"/>
    </source>
</evidence>
<dbReference type="PATRIC" id="fig|1658765.3.peg.2366"/>
<reference evidence="7 8" key="1">
    <citation type="submission" date="2015-06" db="EMBL/GenBank/DDBJ databases">
        <title>Marinobacter subterrani, a genetically tractable neutrophilic iron-oxidizing strain isolated from the Soudan Iron Mine.</title>
        <authorList>
            <person name="Bonis B.M."/>
            <person name="Gralnick J.A."/>
        </authorList>
    </citation>
    <scope>NUCLEOTIDE SEQUENCE [LARGE SCALE GENOMIC DNA]</scope>
    <source>
        <strain evidence="7 8">JG233</strain>
    </source>
</reference>
<keyword evidence="5 6" id="KW-0472">Membrane</keyword>
<feature type="transmembrane region" description="Helical" evidence="6">
    <location>
        <begin position="67"/>
        <end position="85"/>
    </location>
</feature>
<name>A0A0J7JED2_9GAMM</name>
<dbReference type="OrthoDB" id="9181004at2"/>
<dbReference type="RefSeq" id="WP_048496156.1">
    <property type="nucleotide sequence ID" value="NZ_LFBU01000001.1"/>
</dbReference>
<dbReference type="EMBL" id="LFBU01000001">
    <property type="protein sequence ID" value="KMQ76141.1"/>
    <property type="molecule type" value="Genomic_DNA"/>
</dbReference>
<proteinExistence type="predicted"/>
<keyword evidence="2" id="KW-1003">Cell membrane</keyword>
<keyword evidence="3 6" id="KW-0812">Transmembrane</keyword>
<evidence type="ECO:0000313" key="7">
    <source>
        <dbReference type="EMBL" id="KMQ76141.1"/>
    </source>
</evidence>
<feature type="transmembrane region" description="Helical" evidence="6">
    <location>
        <begin position="35"/>
        <end position="55"/>
    </location>
</feature>
<accession>A0A0J7JED2</accession>
<evidence type="ECO:0000313" key="8">
    <source>
        <dbReference type="Proteomes" id="UP000036102"/>
    </source>
</evidence>
<keyword evidence="8" id="KW-1185">Reference proteome</keyword>
<evidence type="ECO:0000256" key="1">
    <source>
        <dbReference type="ARBA" id="ARBA00004651"/>
    </source>
</evidence>
<evidence type="ECO:0000256" key="5">
    <source>
        <dbReference type="ARBA" id="ARBA00023136"/>
    </source>
</evidence>
<dbReference type="GO" id="GO:0005886">
    <property type="term" value="C:plasma membrane"/>
    <property type="evidence" value="ECO:0007669"/>
    <property type="project" value="UniProtKB-SubCell"/>
</dbReference>
<comment type="subcellular location">
    <subcellularLocation>
        <location evidence="1">Cell membrane</location>
        <topology evidence="1">Multi-pass membrane protein</topology>
    </subcellularLocation>
</comment>
<organism evidence="7 8">
    <name type="scientific">Marinobacter subterrani</name>
    <dbReference type="NCBI Taxonomy" id="1658765"/>
    <lineage>
        <taxon>Bacteria</taxon>
        <taxon>Pseudomonadati</taxon>
        <taxon>Pseudomonadota</taxon>
        <taxon>Gammaproteobacteria</taxon>
        <taxon>Pseudomonadales</taxon>
        <taxon>Marinobacteraceae</taxon>
        <taxon>Marinobacter</taxon>
    </lineage>
</organism>
<protein>
    <submittedName>
        <fullName evidence="7">Prokaryotic Cytochrome C oxidase subunit IV</fullName>
    </submittedName>
</protein>
<keyword evidence="4 6" id="KW-1133">Transmembrane helix</keyword>
<sequence length="86" mass="9204">MSTLTFKATGSWLLLIALTLLSVAASESVRNPAVMILIVVLAVIIKGQSIVDVFMGLQSAPALWRRLLLSYVIVVPATIGAVIVWL</sequence>
<gene>
    <name evidence="7" type="ORF">Msub_12350</name>
</gene>
<dbReference type="STRING" id="1658765.Msub_12350"/>
<evidence type="ECO:0000256" key="4">
    <source>
        <dbReference type="ARBA" id="ARBA00022989"/>
    </source>
</evidence>
<evidence type="ECO:0000256" key="2">
    <source>
        <dbReference type="ARBA" id="ARBA00022475"/>
    </source>
</evidence>
<evidence type="ECO:0000256" key="6">
    <source>
        <dbReference type="SAM" id="Phobius"/>
    </source>
</evidence>